<keyword evidence="3" id="KW-0472">Membrane</keyword>
<dbReference type="EMBL" id="BLLK01000069">
    <property type="protein sequence ID" value="GFH60441.1"/>
    <property type="molecule type" value="Genomic_DNA"/>
</dbReference>
<feature type="domain" description="3-beta hydroxysteroid dehydrogenase/isomerase" evidence="4">
    <location>
        <begin position="15"/>
        <end position="284"/>
    </location>
</feature>
<comment type="caution">
    <text evidence="5">The sequence shown here is derived from an EMBL/GenBank/DDBJ whole genome shotgun (WGS) entry which is preliminary data.</text>
</comment>
<proteinExistence type="inferred from homology"/>
<dbReference type="Proteomes" id="UP001054902">
    <property type="component" value="Unassembled WGS sequence"/>
</dbReference>
<name>A0AAD3DBX0_9STRA</name>
<evidence type="ECO:0000256" key="3">
    <source>
        <dbReference type="RuleBase" id="RU004475"/>
    </source>
</evidence>
<keyword evidence="6" id="KW-1185">Reference proteome</keyword>
<dbReference type="Gene3D" id="3.40.50.720">
    <property type="entry name" value="NAD(P)-binding Rossmann-like Domain"/>
    <property type="match status" value="1"/>
</dbReference>
<gene>
    <name evidence="5" type="ORF">CTEN210_16917</name>
</gene>
<feature type="transmembrane region" description="Helical" evidence="3">
    <location>
        <begin position="292"/>
        <end position="311"/>
    </location>
</feature>
<keyword evidence="3" id="KW-0812">Transmembrane</keyword>
<evidence type="ECO:0000256" key="2">
    <source>
        <dbReference type="ARBA" id="ARBA00023002"/>
    </source>
</evidence>
<keyword evidence="3" id="KW-1133">Transmembrane helix</keyword>
<dbReference type="Pfam" id="PF01073">
    <property type="entry name" value="3Beta_HSD"/>
    <property type="match status" value="1"/>
</dbReference>
<dbReference type="PANTHER" id="PTHR43245:SF51">
    <property type="entry name" value="SHORT CHAIN DEHYDROGENASE_REDUCTASE FAMILY 42E, MEMBER 2"/>
    <property type="match status" value="1"/>
</dbReference>
<evidence type="ECO:0000313" key="5">
    <source>
        <dbReference type="EMBL" id="GFH60441.1"/>
    </source>
</evidence>
<keyword evidence="2 3" id="KW-0560">Oxidoreductase</keyword>
<dbReference type="InterPro" id="IPR002225">
    <property type="entry name" value="3Beta_OHSteriod_DH/Estase"/>
</dbReference>
<dbReference type="AlphaFoldDB" id="A0AAD3DBX0"/>
<sequence>MAKPGFKTTPNATILVTGSSGFVGARLVEMLLERDAKKVLCFDIAAPSADLIKRFTEAAKGDASKFQIFSGVEDGNLTSKECVMKAFKSEDQIDVVYHIAALVGPFHDYDKYMAVNYHGTVHIIEACKECKVPRLVYSSSPSTRFTGGDIAGAKECELEIPDKFLAMYAETKAYGEKDVHKACDPDNGFFTISVAPHQVYGPRDPLFMPALLETAGSGKLRVFGKGDNKISVCYVDNYCHGLICGADVLEKGSDALAKFYIITDGPEQYFWRILNEAVVAMGFKDLFKKFHLPIWFLMVIAHAANGLGWVLGKKFKLNPFNVKMLTIHRYFNIENSMKDLKYEPLFTFEQGWQNTIEWHKKNWLPRYLERRAAGKGSTIQNIGTKKSD</sequence>
<evidence type="ECO:0000259" key="4">
    <source>
        <dbReference type="Pfam" id="PF01073"/>
    </source>
</evidence>
<dbReference type="GO" id="GO:0016616">
    <property type="term" value="F:oxidoreductase activity, acting on the CH-OH group of donors, NAD or NADP as acceptor"/>
    <property type="evidence" value="ECO:0007669"/>
    <property type="project" value="InterPro"/>
</dbReference>
<reference evidence="5 6" key="1">
    <citation type="journal article" date="2021" name="Sci. Rep.">
        <title>The genome of the diatom Chaetoceros tenuissimus carries an ancient integrated fragment of an extant virus.</title>
        <authorList>
            <person name="Hongo Y."/>
            <person name="Kimura K."/>
            <person name="Takaki Y."/>
            <person name="Yoshida Y."/>
            <person name="Baba S."/>
            <person name="Kobayashi G."/>
            <person name="Nagasaki K."/>
            <person name="Hano T."/>
            <person name="Tomaru Y."/>
        </authorList>
    </citation>
    <scope>NUCLEOTIDE SEQUENCE [LARGE SCALE GENOMIC DNA]</scope>
    <source>
        <strain evidence="5 6">NIES-3715</strain>
    </source>
</reference>
<dbReference type="PANTHER" id="PTHR43245">
    <property type="entry name" value="BIFUNCTIONAL POLYMYXIN RESISTANCE PROTEIN ARNA"/>
    <property type="match status" value="1"/>
</dbReference>
<comment type="similarity">
    <text evidence="1 3">Belongs to the 3-beta-HSD family.</text>
</comment>
<organism evidence="5 6">
    <name type="scientific">Chaetoceros tenuissimus</name>
    <dbReference type="NCBI Taxonomy" id="426638"/>
    <lineage>
        <taxon>Eukaryota</taxon>
        <taxon>Sar</taxon>
        <taxon>Stramenopiles</taxon>
        <taxon>Ochrophyta</taxon>
        <taxon>Bacillariophyta</taxon>
        <taxon>Coscinodiscophyceae</taxon>
        <taxon>Chaetocerotophycidae</taxon>
        <taxon>Chaetocerotales</taxon>
        <taxon>Chaetocerotaceae</taxon>
        <taxon>Chaetoceros</taxon>
    </lineage>
</organism>
<protein>
    <recommendedName>
        <fullName evidence="4">3-beta hydroxysteroid dehydrogenase/isomerase domain-containing protein</fullName>
    </recommendedName>
</protein>
<dbReference type="SUPFAM" id="SSF51735">
    <property type="entry name" value="NAD(P)-binding Rossmann-fold domains"/>
    <property type="match status" value="1"/>
</dbReference>
<dbReference type="InterPro" id="IPR050177">
    <property type="entry name" value="Lipid_A_modif_metabolic_enz"/>
</dbReference>
<accession>A0AAD3DBX0</accession>
<evidence type="ECO:0000313" key="6">
    <source>
        <dbReference type="Proteomes" id="UP001054902"/>
    </source>
</evidence>
<dbReference type="InterPro" id="IPR036291">
    <property type="entry name" value="NAD(P)-bd_dom_sf"/>
</dbReference>
<evidence type="ECO:0000256" key="1">
    <source>
        <dbReference type="ARBA" id="ARBA00009219"/>
    </source>
</evidence>
<dbReference type="GO" id="GO:0006694">
    <property type="term" value="P:steroid biosynthetic process"/>
    <property type="evidence" value="ECO:0007669"/>
    <property type="project" value="InterPro"/>
</dbReference>